<feature type="domain" description="FAD-binding FR-type" evidence="14">
    <location>
        <begin position="289"/>
        <end position="531"/>
    </location>
</feature>
<dbReference type="GO" id="GO:0009725">
    <property type="term" value="P:response to hormone"/>
    <property type="evidence" value="ECO:0007669"/>
    <property type="project" value="TreeGrafter"/>
</dbReference>
<comment type="catalytic activity">
    <reaction evidence="12">
        <text>2 oxidized [cytochrome P450] + NADPH = 2 reduced [cytochrome P450] + NADP(+) + H(+)</text>
        <dbReference type="Rhea" id="RHEA:24040"/>
        <dbReference type="Rhea" id="RHEA-COMP:14627"/>
        <dbReference type="Rhea" id="RHEA-COMP:14628"/>
        <dbReference type="ChEBI" id="CHEBI:15378"/>
        <dbReference type="ChEBI" id="CHEBI:55376"/>
        <dbReference type="ChEBI" id="CHEBI:57783"/>
        <dbReference type="ChEBI" id="CHEBI:58349"/>
        <dbReference type="ChEBI" id="CHEBI:60344"/>
        <dbReference type="EC" id="1.6.2.4"/>
    </reaction>
</comment>
<dbReference type="PROSITE" id="PS51384">
    <property type="entry name" value="FAD_FR"/>
    <property type="match status" value="1"/>
</dbReference>
<dbReference type="GO" id="GO:0005829">
    <property type="term" value="C:cytosol"/>
    <property type="evidence" value="ECO:0007669"/>
    <property type="project" value="TreeGrafter"/>
</dbReference>
<dbReference type="InterPro" id="IPR003097">
    <property type="entry name" value="CysJ-like_FAD-binding"/>
</dbReference>
<dbReference type="InterPro" id="IPR039261">
    <property type="entry name" value="FNR_nucleotide-bd"/>
</dbReference>
<dbReference type="Gene3D" id="1.20.990.10">
    <property type="entry name" value="NADPH-cytochrome p450 Reductase, Chain A, domain 3"/>
    <property type="match status" value="1"/>
</dbReference>
<comment type="function">
    <text evidence="12">This enzyme is required for electron transfer from NADP to cytochrome P450.</text>
</comment>
<evidence type="ECO:0000256" key="8">
    <source>
        <dbReference type="ARBA" id="ARBA00022857"/>
    </source>
</evidence>
<name>A0A6G1SKQ7_9ACAR</name>
<dbReference type="PRINTS" id="PR00371">
    <property type="entry name" value="FPNCR"/>
</dbReference>
<keyword evidence="5" id="KW-0812">Transmembrane</keyword>
<reference evidence="15" key="1">
    <citation type="submission" date="2018-10" db="EMBL/GenBank/DDBJ databases">
        <title>Transcriptome assembly of Aceria tosichella (Wheat curl mite) Type 2.</title>
        <authorList>
            <person name="Scully E.D."/>
            <person name="Geib S.M."/>
            <person name="Palmer N.A."/>
            <person name="Gupta A.K."/>
            <person name="Sarath G."/>
            <person name="Tatineni S."/>
        </authorList>
    </citation>
    <scope>NUCLEOTIDE SEQUENCE</scope>
    <source>
        <strain evidence="15">LincolnNE</strain>
    </source>
</reference>
<evidence type="ECO:0000256" key="4">
    <source>
        <dbReference type="ARBA" id="ARBA00022643"/>
    </source>
</evidence>
<dbReference type="GO" id="GO:0005789">
    <property type="term" value="C:endoplasmic reticulum membrane"/>
    <property type="evidence" value="ECO:0007669"/>
    <property type="project" value="UniProtKB-SubCell"/>
</dbReference>
<dbReference type="SUPFAM" id="SSF52343">
    <property type="entry name" value="Ferredoxin reductase-like, C-terminal NADP-linked domain"/>
    <property type="match status" value="1"/>
</dbReference>
<dbReference type="InterPro" id="IPR023208">
    <property type="entry name" value="P450R"/>
</dbReference>
<evidence type="ECO:0000259" key="13">
    <source>
        <dbReference type="PROSITE" id="PS50902"/>
    </source>
</evidence>
<dbReference type="InterPro" id="IPR008254">
    <property type="entry name" value="Flavodoxin/NO_synth"/>
</dbReference>
<keyword evidence="8 12" id="KW-0521">NADP</keyword>
<dbReference type="FunFam" id="1.20.990.10:FF:000001">
    <property type="entry name" value="NADPH--cytochrome P450 reductase"/>
    <property type="match status" value="1"/>
</dbReference>
<dbReference type="Gene3D" id="3.40.50.80">
    <property type="entry name" value="Nucleotide-binding domain of ferredoxin-NADP reductase (FNR) module"/>
    <property type="match status" value="1"/>
</dbReference>
<dbReference type="SUPFAM" id="SSF63380">
    <property type="entry name" value="Riboflavin synthase domain-like"/>
    <property type="match status" value="1"/>
</dbReference>
<dbReference type="InterPro" id="IPR001094">
    <property type="entry name" value="Flavdoxin-like"/>
</dbReference>
<comment type="subcellular location">
    <subcellularLocation>
        <location evidence="12">Endoplasmic reticulum membrane</location>
    </subcellularLocation>
</comment>
<keyword evidence="7" id="KW-0274">FAD</keyword>
<dbReference type="EC" id="1.6.2.4" evidence="12"/>
<evidence type="ECO:0000256" key="11">
    <source>
        <dbReference type="ARBA" id="ARBA00023136"/>
    </source>
</evidence>
<keyword evidence="6 12" id="KW-0256">Endoplasmic reticulum</keyword>
<dbReference type="FunFam" id="3.40.50.80:FF:000001">
    <property type="entry name" value="NADPH--cytochrome P450 reductase 1"/>
    <property type="match status" value="1"/>
</dbReference>
<dbReference type="PANTHER" id="PTHR19384">
    <property type="entry name" value="NITRIC OXIDE SYNTHASE-RELATED"/>
    <property type="match status" value="1"/>
</dbReference>
<dbReference type="Gene3D" id="2.40.30.10">
    <property type="entry name" value="Translation factors"/>
    <property type="match status" value="1"/>
</dbReference>
<keyword evidence="4" id="KW-0288">FMN</keyword>
<dbReference type="InterPro" id="IPR023173">
    <property type="entry name" value="NADPH_Cyt_P450_Rdtase_alpha"/>
</dbReference>
<evidence type="ECO:0000256" key="7">
    <source>
        <dbReference type="ARBA" id="ARBA00022827"/>
    </source>
</evidence>
<evidence type="ECO:0000256" key="12">
    <source>
        <dbReference type="PIRNR" id="PIRNR000208"/>
    </source>
</evidence>
<dbReference type="EMBL" id="GGYP01005722">
    <property type="protein sequence ID" value="MDE50493.1"/>
    <property type="molecule type" value="Transcribed_RNA"/>
</dbReference>
<dbReference type="Pfam" id="PF00258">
    <property type="entry name" value="Flavodoxin_1"/>
    <property type="match status" value="1"/>
</dbReference>
<evidence type="ECO:0000259" key="14">
    <source>
        <dbReference type="PROSITE" id="PS51384"/>
    </source>
</evidence>
<dbReference type="GO" id="GO:0003958">
    <property type="term" value="F:NADPH-hemoprotein reductase activity"/>
    <property type="evidence" value="ECO:0007669"/>
    <property type="project" value="UniProtKB-EC"/>
</dbReference>
<sequence length="692" mass="78768">MDHSHSASSQLVGELLKSVGPTDVFLTIAVLLAGFVWLYKRNRGDSGDLDDYFANVEYIDHGDDADSLSGSLYEKMKSTDRNMVVFYGSQTGTAEEFANRIAKDATRYGMRAMTADPEEVNFETLTRISDIEKSLCVFCLATYGEGDPTDNARKFYDWLKRGESDLNGLNFAVFGLGNKTYEHYNAVGIYADARLSELNGNRVCELGVGDDDGMIEDDFMVWKEKFWTEVCDKFNLSVTADTNYRQYELVVHKNREDFYDADGKPKGLFTGEPYRIGSYEAKSPPYGLKNPLKCTPVNYKELYKGERSCLHIEFDLKGEIIGYKTGDHLVVFPEIDSELVEMLGRLLEIDLDEIISMKCIDAYTAKTNIIPCPCTYRTAFTYYVDIASPPRVQPLREMSSFAKSEEDIKFMELICSSQPEGREKYNEWVLKGCRNIVQIINDLPTFRPPADLLIELLPRLQPRYYSISSSNLVNPSIVSITAVAVEYKSPAGYLNKGVATNYLKKNTLLRGENEPVTKIPICFVQSQFRLPPLVNNKMAPIIMIGPGTGFAPFRGFLQEIQHLRKTESIETSDVILYYGCRNKDQDYLYPDELANFKEDGTLTQLNIAFSRDQPEKVYVTHLLEKKRDEIWDIIGKRNGYVYICGEARSMAKNVLQIFKSIIMENMQTDEKGADAYLKKMEQDKRYKADVWS</sequence>
<comment type="cofactor">
    <cofactor evidence="2">
        <name>FAD</name>
        <dbReference type="ChEBI" id="CHEBI:57692"/>
    </cofactor>
</comment>
<keyword evidence="9" id="KW-1133">Transmembrane helix</keyword>
<comment type="cofactor">
    <cofactor evidence="1">
        <name>FMN</name>
        <dbReference type="ChEBI" id="CHEBI:58210"/>
    </cofactor>
</comment>
<evidence type="ECO:0000256" key="3">
    <source>
        <dbReference type="ARBA" id="ARBA00022630"/>
    </source>
</evidence>
<dbReference type="InterPro" id="IPR017927">
    <property type="entry name" value="FAD-bd_FR_type"/>
</dbReference>
<evidence type="ECO:0000256" key="5">
    <source>
        <dbReference type="ARBA" id="ARBA00022692"/>
    </source>
</evidence>
<protein>
    <recommendedName>
        <fullName evidence="12">NADPH--cytochrome P450 reductase</fullName>
        <ecNumber evidence="12">1.6.2.4</ecNumber>
    </recommendedName>
</protein>
<keyword evidence="11 12" id="KW-0472">Membrane</keyword>
<dbReference type="GO" id="GO:0050660">
    <property type="term" value="F:flavin adenine dinucleotide binding"/>
    <property type="evidence" value="ECO:0007669"/>
    <property type="project" value="TreeGrafter"/>
</dbReference>
<evidence type="ECO:0000256" key="1">
    <source>
        <dbReference type="ARBA" id="ARBA00001917"/>
    </source>
</evidence>
<dbReference type="PRINTS" id="PR00369">
    <property type="entry name" value="FLAVODOXIN"/>
</dbReference>
<dbReference type="Pfam" id="PF00667">
    <property type="entry name" value="FAD_binding_1"/>
    <property type="match status" value="1"/>
</dbReference>
<dbReference type="AlphaFoldDB" id="A0A6G1SKQ7"/>
<evidence type="ECO:0000256" key="2">
    <source>
        <dbReference type="ARBA" id="ARBA00001974"/>
    </source>
</evidence>
<dbReference type="PANTHER" id="PTHR19384:SF17">
    <property type="entry name" value="NADPH--CYTOCHROME P450 REDUCTASE"/>
    <property type="match status" value="1"/>
</dbReference>
<dbReference type="InterPro" id="IPR017938">
    <property type="entry name" value="Riboflavin_synthase-like_b-brl"/>
</dbReference>
<evidence type="ECO:0000313" key="15">
    <source>
        <dbReference type="EMBL" id="MDE50493.1"/>
    </source>
</evidence>
<dbReference type="GO" id="GO:0010181">
    <property type="term" value="F:FMN binding"/>
    <property type="evidence" value="ECO:0007669"/>
    <property type="project" value="InterPro"/>
</dbReference>
<dbReference type="InterPro" id="IPR001433">
    <property type="entry name" value="OxRdtase_FAD/NAD-bd"/>
</dbReference>
<keyword evidence="3" id="KW-0285">Flavoprotein</keyword>
<proteinExistence type="inferred from homology"/>
<feature type="domain" description="Flavodoxin-like" evidence="13">
    <location>
        <begin position="83"/>
        <end position="227"/>
    </location>
</feature>
<evidence type="ECO:0000256" key="6">
    <source>
        <dbReference type="ARBA" id="ARBA00022824"/>
    </source>
</evidence>
<dbReference type="InterPro" id="IPR001709">
    <property type="entry name" value="Flavoprot_Pyr_Nucl_cyt_Rdtase"/>
</dbReference>
<dbReference type="Pfam" id="PF00175">
    <property type="entry name" value="NAD_binding_1"/>
    <property type="match status" value="1"/>
</dbReference>
<evidence type="ECO:0000256" key="10">
    <source>
        <dbReference type="ARBA" id="ARBA00023002"/>
    </source>
</evidence>
<gene>
    <name evidence="15" type="primary">NCPR</name>
    <name evidence="15" type="ORF">g.13931</name>
</gene>
<keyword evidence="10 12" id="KW-0560">Oxidoreductase</keyword>
<dbReference type="FunFam" id="3.40.50.360:FF:000036">
    <property type="entry name" value="NADPH--cytochrome P450 reductase"/>
    <property type="match status" value="1"/>
</dbReference>
<dbReference type="PROSITE" id="PS50902">
    <property type="entry name" value="FLAVODOXIN_LIKE"/>
    <property type="match status" value="1"/>
</dbReference>
<dbReference type="SUPFAM" id="SSF52218">
    <property type="entry name" value="Flavoproteins"/>
    <property type="match status" value="1"/>
</dbReference>
<dbReference type="Gene3D" id="3.40.50.360">
    <property type="match status" value="1"/>
</dbReference>
<dbReference type="PIRSF" id="PIRSF000208">
    <property type="entry name" value="P450R"/>
    <property type="match status" value="1"/>
</dbReference>
<evidence type="ECO:0000256" key="9">
    <source>
        <dbReference type="ARBA" id="ARBA00022989"/>
    </source>
</evidence>
<accession>A0A6G1SKQ7</accession>
<organism evidence="15">
    <name type="scientific">Aceria tosichella</name>
    <name type="common">wheat curl mite</name>
    <dbReference type="NCBI Taxonomy" id="561515"/>
    <lineage>
        <taxon>Eukaryota</taxon>
        <taxon>Metazoa</taxon>
        <taxon>Ecdysozoa</taxon>
        <taxon>Arthropoda</taxon>
        <taxon>Chelicerata</taxon>
        <taxon>Arachnida</taxon>
        <taxon>Acari</taxon>
        <taxon>Acariformes</taxon>
        <taxon>Trombidiformes</taxon>
        <taxon>Prostigmata</taxon>
        <taxon>Eupodina</taxon>
        <taxon>Eriophyoidea</taxon>
        <taxon>Eriophyidae</taxon>
        <taxon>Eriophyinae</taxon>
        <taxon>Aceriini</taxon>
        <taxon>Aceria</taxon>
    </lineage>
</organism>
<dbReference type="InterPro" id="IPR029039">
    <property type="entry name" value="Flavoprotein-like_sf"/>
</dbReference>
<comment type="similarity">
    <text evidence="12">In the C-terminal section; belongs to the flavoprotein pyridine nucleotide cytochrome reductase family.</text>
</comment>